<evidence type="ECO:0000256" key="3">
    <source>
        <dbReference type="ARBA" id="ARBA00022777"/>
    </source>
</evidence>
<dbReference type="Pfam" id="PF00370">
    <property type="entry name" value="FGGY_N"/>
    <property type="match status" value="1"/>
</dbReference>
<feature type="domain" description="Carbohydrate kinase FGGY C-terminal" evidence="5">
    <location>
        <begin position="278"/>
        <end position="478"/>
    </location>
</feature>
<sequence>MPKGDLVCAVDVGTGSARAGVFDGSGNMLGRQDHPIAMHQPYPNFAEHSSENIWNAVCAAVKAAVAQAGVERVRIAGIGFGATCSLVMRDKQGEPLSVSPSGDNQWDTVVWLDHRAIEEADACTATGHPVLQTIGGRMSPEMQVPKAMWLKRHLPHQWERCGFLYDLADFLTWKATGSSARSRCTLTCKWTFEPDRASPWHGDFLSAVGLEDFLLCGGLPNTTARPGDPLGTLTDAAAEALGLSSDCRVGPGLIDAYAGALGVLGQYAGAPDILRTQLALIAGTSSCLMTLSPDPIAIPGGWGPYPGVTLPQSWVTEGGQSATGGLLDHVIRAHGAGGEPTSAMHSRICTRINELHAAEGEAFARRLHVLPDFHGNRTPFADPHALGVISGLSLDASFDGLCRIYWRAAVAIALGTRQILDSLRAAGAAVETLHVAGGHARNPLLPELYADVTGREVIVHHDGDAMLAGSAMCAAAAAGLHGSLERACIAMGKSGRSQLPKTDVKARFDRDYAIFLQMQRHRTAIEALDP</sequence>
<gene>
    <name evidence="6" type="ORF">J5Y06_09995</name>
</gene>
<dbReference type="Pfam" id="PF02782">
    <property type="entry name" value="FGGY_C"/>
    <property type="match status" value="1"/>
</dbReference>
<dbReference type="PANTHER" id="PTHR43435">
    <property type="entry name" value="RIBULOKINASE"/>
    <property type="match status" value="1"/>
</dbReference>
<dbReference type="InterPro" id="IPR006003">
    <property type="entry name" value="FGGY_RbtK-like"/>
</dbReference>
<protein>
    <submittedName>
        <fullName evidence="6">FGGY-family carbohydrate kinase</fullName>
    </submittedName>
</protein>
<dbReference type="NCBIfam" id="TIGR01315">
    <property type="entry name" value="5C_CHO_kinase"/>
    <property type="match status" value="1"/>
</dbReference>
<dbReference type="RefSeq" id="WP_209334978.1">
    <property type="nucleotide sequence ID" value="NZ_JAGIYY010000002.1"/>
</dbReference>
<keyword evidence="2" id="KW-0808">Transferase</keyword>
<feature type="domain" description="Carbohydrate kinase FGGY N-terminal" evidence="4">
    <location>
        <begin position="7"/>
        <end position="262"/>
    </location>
</feature>
<reference evidence="6" key="1">
    <citation type="submission" date="2021-03" db="EMBL/GenBank/DDBJ databases">
        <title>Genome sequencing and assembly of Tianweitania sediminis.</title>
        <authorList>
            <person name="Chhetri G."/>
        </authorList>
    </citation>
    <scope>NUCLEOTIDE SEQUENCE</scope>
    <source>
        <strain evidence="6">Z8</strain>
    </source>
</reference>
<dbReference type="InterPro" id="IPR000577">
    <property type="entry name" value="Carb_kinase_FGGY"/>
</dbReference>
<evidence type="ECO:0000313" key="6">
    <source>
        <dbReference type="EMBL" id="MBP0438981.1"/>
    </source>
</evidence>
<dbReference type="Proteomes" id="UP000666240">
    <property type="component" value="Unassembled WGS sequence"/>
</dbReference>
<dbReference type="AlphaFoldDB" id="A0A8J7RKM4"/>
<evidence type="ECO:0000259" key="4">
    <source>
        <dbReference type="Pfam" id="PF00370"/>
    </source>
</evidence>
<dbReference type="CDD" id="cd07782">
    <property type="entry name" value="ASKHA_NBD_FGGY_D-RBK"/>
    <property type="match status" value="1"/>
</dbReference>
<keyword evidence="7" id="KW-1185">Reference proteome</keyword>
<proteinExistence type="inferred from homology"/>
<dbReference type="EMBL" id="JAGIYY010000002">
    <property type="protein sequence ID" value="MBP0438981.1"/>
    <property type="molecule type" value="Genomic_DNA"/>
</dbReference>
<dbReference type="InterPro" id="IPR018485">
    <property type="entry name" value="FGGY_C"/>
</dbReference>
<dbReference type="InterPro" id="IPR018484">
    <property type="entry name" value="FGGY_N"/>
</dbReference>
<dbReference type="SUPFAM" id="SSF53067">
    <property type="entry name" value="Actin-like ATPase domain"/>
    <property type="match status" value="2"/>
</dbReference>
<evidence type="ECO:0000256" key="1">
    <source>
        <dbReference type="ARBA" id="ARBA00009156"/>
    </source>
</evidence>
<dbReference type="GO" id="GO:0019150">
    <property type="term" value="F:D-ribulokinase activity"/>
    <property type="evidence" value="ECO:0007669"/>
    <property type="project" value="TreeGrafter"/>
</dbReference>
<comment type="similarity">
    <text evidence="1">Belongs to the FGGY kinase family.</text>
</comment>
<organism evidence="6 7">
    <name type="scientific">Tianweitania sediminis</name>
    <dbReference type="NCBI Taxonomy" id="1502156"/>
    <lineage>
        <taxon>Bacteria</taxon>
        <taxon>Pseudomonadati</taxon>
        <taxon>Pseudomonadota</taxon>
        <taxon>Alphaproteobacteria</taxon>
        <taxon>Hyphomicrobiales</taxon>
        <taxon>Phyllobacteriaceae</taxon>
        <taxon>Tianweitania</taxon>
    </lineage>
</organism>
<evidence type="ECO:0000256" key="2">
    <source>
        <dbReference type="ARBA" id="ARBA00022679"/>
    </source>
</evidence>
<dbReference type="Gene3D" id="1.20.58.2240">
    <property type="match status" value="1"/>
</dbReference>
<keyword evidence="3 6" id="KW-0418">Kinase</keyword>
<dbReference type="Gene3D" id="3.30.420.40">
    <property type="match status" value="1"/>
</dbReference>
<dbReference type="GO" id="GO:0019321">
    <property type="term" value="P:pentose metabolic process"/>
    <property type="evidence" value="ECO:0007669"/>
    <property type="project" value="TreeGrafter"/>
</dbReference>
<name>A0A8J7RKM4_9HYPH</name>
<dbReference type="GO" id="GO:0005737">
    <property type="term" value="C:cytoplasm"/>
    <property type="evidence" value="ECO:0007669"/>
    <property type="project" value="TreeGrafter"/>
</dbReference>
<dbReference type="PANTHER" id="PTHR43435:SF4">
    <property type="entry name" value="FGGY CARBOHYDRATE KINASE DOMAIN-CONTAINING PROTEIN"/>
    <property type="match status" value="1"/>
</dbReference>
<accession>A0A8J7RKM4</accession>
<dbReference type="InterPro" id="IPR043129">
    <property type="entry name" value="ATPase_NBD"/>
</dbReference>
<evidence type="ECO:0000313" key="7">
    <source>
        <dbReference type="Proteomes" id="UP000666240"/>
    </source>
</evidence>
<dbReference type="PIRSF" id="PIRSF000538">
    <property type="entry name" value="GlpK"/>
    <property type="match status" value="1"/>
</dbReference>
<comment type="caution">
    <text evidence="6">The sequence shown here is derived from an EMBL/GenBank/DDBJ whole genome shotgun (WGS) entry which is preliminary data.</text>
</comment>
<evidence type="ECO:0000259" key="5">
    <source>
        <dbReference type="Pfam" id="PF02782"/>
    </source>
</evidence>